<reference evidence="2 3" key="1">
    <citation type="submission" date="2019-07" db="EMBL/GenBank/DDBJ databases">
        <title>Characteristics and whole genome analysis of the Enterococcus faecalis phage PEf771.</title>
        <authorList>
            <person name="Xiang Y."/>
            <person name="Ji X."/>
            <person name="Wei Y."/>
            <person name="Song F."/>
            <person name="Li W."/>
            <person name="Yang X."/>
        </authorList>
    </citation>
    <scope>NUCLEOTIDE SEQUENCE [LARGE SCALE GENOMIC DNA]</scope>
</reference>
<keyword evidence="2" id="KW-0946">Virion</keyword>
<keyword evidence="3" id="KW-1185">Reference proteome</keyword>
<gene>
    <name evidence="2" type="ORF">PEf771_127</name>
</gene>
<keyword evidence="2" id="KW-0167">Capsid protein</keyword>
<dbReference type="Proteomes" id="UP000322060">
    <property type="component" value="Segment"/>
</dbReference>
<dbReference type="EMBL" id="MN241318">
    <property type="protein sequence ID" value="QEP29543.1"/>
    <property type="molecule type" value="Genomic_DNA"/>
</dbReference>
<evidence type="ECO:0000313" key="3">
    <source>
        <dbReference type="Proteomes" id="UP000322060"/>
    </source>
</evidence>
<feature type="region of interest" description="Disordered" evidence="1">
    <location>
        <begin position="225"/>
        <end position="247"/>
    </location>
</feature>
<protein>
    <submittedName>
        <fullName evidence="2">Minor coat protein</fullName>
    </submittedName>
</protein>
<accession>A0A5C2H5L4</accession>
<sequence>MMGCFGYICPVCNTQIVGDCFNGGELCRLKHIRQGKLIGETVGHYNEYGGVMEDKDYRGEDHTVDGAPNPNSHSEICDSEFGRADSHHFGSNKILPSGDILSTSCLSLFGISSGDAKYQLVEYLQNGIDVDPIAKNYAKRLIKAVKYLELQRKNFYNAPSEENIANARKAECDVYVLVDNADDEDYKKFREAMGELISALPVAQGSSGTIAVHEKCYQGLSKEEQEKLPFSLPDPDQSWGEVREEFV</sequence>
<evidence type="ECO:0000256" key="1">
    <source>
        <dbReference type="SAM" id="MobiDB-lite"/>
    </source>
</evidence>
<evidence type="ECO:0000313" key="2">
    <source>
        <dbReference type="EMBL" id="QEP29543.1"/>
    </source>
</evidence>
<name>A0A5C2H5L4_9CAUD</name>
<organism evidence="2 3">
    <name type="scientific">Enterococcus phage PEf771</name>
    <dbReference type="NCBI Taxonomy" id="2601638"/>
    <lineage>
        <taxon>Viruses</taxon>
        <taxon>Duplodnaviria</taxon>
        <taxon>Heunggongvirae</taxon>
        <taxon>Uroviricota</taxon>
        <taxon>Caudoviricetes</taxon>
        <taxon>Herelleviridae</taxon>
        <taxon>Brockvirinae</taxon>
        <taxon>Schiekvirus</taxon>
        <taxon>Schiekvirus Pef771</taxon>
    </lineage>
</organism>
<proteinExistence type="predicted"/>
<dbReference type="GO" id="GO:0019028">
    <property type="term" value="C:viral capsid"/>
    <property type="evidence" value="ECO:0007669"/>
    <property type="project" value="UniProtKB-KW"/>
</dbReference>